<dbReference type="EMBL" id="FUYM01000010">
    <property type="protein sequence ID" value="SKB96711.1"/>
    <property type="molecule type" value="Genomic_DNA"/>
</dbReference>
<dbReference type="RefSeq" id="WP_079649821.1">
    <property type="nucleotide sequence ID" value="NZ_FUYM01000010.1"/>
</dbReference>
<reference evidence="2" key="1">
    <citation type="submission" date="2017-02" db="EMBL/GenBank/DDBJ databases">
        <authorList>
            <person name="Varghese N."/>
            <person name="Submissions S."/>
        </authorList>
    </citation>
    <scope>NUCLEOTIDE SEQUENCE [LARGE SCALE GENOMIC DNA]</scope>
    <source>
        <strain evidence="2">UM2</strain>
    </source>
</reference>
<proteinExistence type="predicted"/>
<name>A0A1T5FKI4_9SPHN</name>
<accession>A0A1T5FKI4</accession>
<sequence>MPPIPEFATLAEMREQAWASARAATDPLTAQQYRDLAKCYDAALIELRETGMTIVPTHDAATIPWRSVQLRTSNDG</sequence>
<protein>
    <submittedName>
        <fullName evidence="1">Uncharacterized protein</fullName>
    </submittedName>
</protein>
<dbReference type="OrthoDB" id="7578444at2"/>
<organism evidence="1 2">
    <name type="scientific">Rhizorhabdus histidinilytica</name>
    <dbReference type="NCBI Taxonomy" id="439228"/>
    <lineage>
        <taxon>Bacteria</taxon>
        <taxon>Pseudomonadati</taxon>
        <taxon>Pseudomonadota</taxon>
        <taxon>Alphaproteobacteria</taxon>
        <taxon>Sphingomonadales</taxon>
        <taxon>Sphingomonadaceae</taxon>
        <taxon>Rhizorhabdus</taxon>
    </lineage>
</organism>
<evidence type="ECO:0000313" key="2">
    <source>
        <dbReference type="Proteomes" id="UP000189818"/>
    </source>
</evidence>
<dbReference type="AlphaFoldDB" id="A0A1T5FKI4"/>
<gene>
    <name evidence="1" type="ORF">SAMN06295920_1109</name>
</gene>
<dbReference type="STRING" id="439228.SAMN06295920_1109"/>
<dbReference type="Proteomes" id="UP000189818">
    <property type="component" value="Unassembled WGS sequence"/>
</dbReference>
<evidence type="ECO:0000313" key="1">
    <source>
        <dbReference type="EMBL" id="SKB96711.1"/>
    </source>
</evidence>
<keyword evidence="2" id="KW-1185">Reference proteome</keyword>